<name>A0ABQ1I943_9PROT</name>
<comment type="caution">
    <text evidence="2">The sequence shown here is derived from an EMBL/GenBank/DDBJ whole genome shotgun (WGS) entry which is preliminary data.</text>
</comment>
<dbReference type="InterPro" id="IPR036928">
    <property type="entry name" value="AS_sf"/>
</dbReference>
<keyword evidence="3" id="KW-1185">Reference proteome</keyword>
<evidence type="ECO:0000259" key="1">
    <source>
        <dbReference type="Pfam" id="PF01425"/>
    </source>
</evidence>
<dbReference type="NCBIfam" id="NF005450">
    <property type="entry name" value="PRK07042.1"/>
    <property type="match status" value="1"/>
</dbReference>
<dbReference type="InterPro" id="IPR023631">
    <property type="entry name" value="Amidase_dom"/>
</dbReference>
<dbReference type="SUPFAM" id="SSF75304">
    <property type="entry name" value="Amidase signature (AS) enzymes"/>
    <property type="match status" value="1"/>
</dbReference>
<evidence type="ECO:0000313" key="2">
    <source>
        <dbReference type="EMBL" id="GGB28824.1"/>
    </source>
</evidence>
<dbReference type="RefSeq" id="WP_188575071.1">
    <property type="nucleotide sequence ID" value="NZ_BMDZ01000005.1"/>
</dbReference>
<protein>
    <submittedName>
        <fullName evidence="2">Amidase</fullName>
    </submittedName>
</protein>
<reference evidence="3" key="1">
    <citation type="journal article" date="2019" name="Int. J. Syst. Evol. Microbiol.">
        <title>The Global Catalogue of Microorganisms (GCM) 10K type strain sequencing project: providing services to taxonomists for standard genome sequencing and annotation.</title>
        <authorList>
            <consortium name="The Broad Institute Genomics Platform"/>
            <consortium name="The Broad Institute Genome Sequencing Center for Infectious Disease"/>
            <person name="Wu L."/>
            <person name="Ma J."/>
        </authorList>
    </citation>
    <scope>NUCLEOTIDE SEQUENCE [LARGE SCALE GENOMIC DNA]</scope>
    <source>
        <strain evidence="3">CGMCC 1.10188</strain>
    </source>
</reference>
<sequence>MTSLADLSAVELSTLYAQGQTSPTEVTDAVIARIEAWDDRLCATWAFDPEAAREAARAATDRWTRKAALGPLDGVPVTIKENMATKGCPVPVGTAASDMTPAAADSPPAARLREAGAVILAKTTMPDYGMLSSGLSSFHRLARNPWDLATNPGGSSAGAGAAAAAGYGPIHIGTDIGGSIRLPAGWCGVVGLKASLGRIPIDPAYVGRVAGPMTRTVADTALAMTVLSKPDWRDGMSLPPADIDWMDLDNQAIKGLRIGLMLDIGAGMTPNPAVIAAVKEAARRFEAAGAVVEEVPAVLTREMLDGLDDFWRVRSWDDVERLPEATRAKILPYIRTWAESGQTRTALQAVRGFNRTMEMRKAAARLFHGGGYDFVLSPVAPDVAFPAEWASPVDDPDRPFEHIGYTVVWNMSEQPAISVNCGYSLAGLPIGLQIVGRRFDDLGVLRMARAWEGMRDEQRPWPTLD</sequence>
<dbReference type="Gene3D" id="3.90.1300.10">
    <property type="entry name" value="Amidase signature (AS) domain"/>
    <property type="match status" value="1"/>
</dbReference>
<feature type="domain" description="Amidase" evidence="1">
    <location>
        <begin position="25"/>
        <end position="444"/>
    </location>
</feature>
<dbReference type="EMBL" id="BMDZ01000005">
    <property type="protein sequence ID" value="GGB28824.1"/>
    <property type="molecule type" value="Genomic_DNA"/>
</dbReference>
<organism evidence="2 3">
    <name type="scientific">Tistrella bauzanensis</name>
    <dbReference type="NCBI Taxonomy" id="657419"/>
    <lineage>
        <taxon>Bacteria</taxon>
        <taxon>Pseudomonadati</taxon>
        <taxon>Pseudomonadota</taxon>
        <taxon>Alphaproteobacteria</taxon>
        <taxon>Geminicoccales</taxon>
        <taxon>Geminicoccaceae</taxon>
        <taxon>Tistrella</taxon>
    </lineage>
</organism>
<dbReference type="Proteomes" id="UP000603352">
    <property type="component" value="Unassembled WGS sequence"/>
</dbReference>
<proteinExistence type="predicted"/>
<evidence type="ECO:0000313" key="3">
    <source>
        <dbReference type="Proteomes" id="UP000603352"/>
    </source>
</evidence>
<dbReference type="PANTHER" id="PTHR11895:SF173">
    <property type="entry name" value="GLUTAMYL-TRNA AMIDOTRANSFERASE SUBUNIT A"/>
    <property type="match status" value="1"/>
</dbReference>
<accession>A0ABQ1I943</accession>
<dbReference type="Pfam" id="PF01425">
    <property type="entry name" value="Amidase"/>
    <property type="match status" value="1"/>
</dbReference>
<gene>
    <name evidence="2" type="primary">gatA</name>
    <name evidence="2" type="ORF">GCM10011505_07650</name>
</gene>
<dbReference type="PANTHER" id="PTHR11895">
    <property type="entry name" value="TRANSAMIDASE"/>
    <property type="match status" value="1"/>
</dbReference>
<dbReference type="InterPro" id="IPR000120">
    <property type="entry name" value="Amidase"/>
</dbReference>